<name>A0A2G5SRR9_9PELO</name>
<gene>
    <name evidence="2" type="primary">Cni-C15C7.5</name>
    <name evidence="2" type="synonym">Cnig_chr_X.g23812</name>
    <name evidence="2" type="ORF">B9Z55_023812</name>
</gene>
<reference evidence="3" key="1">
    <citation type="submission" date="2017-10" db="EMBL/GenBank/DDBJ databases">
        <title>Rapid genome shrinkage in a self-fertile nematode reveals novel sperm competition proteins.</title>
        <authorList>
            <person name="Yin D."/>
            <person name="Schwarz E.M."/>
            <person name="Thomas C.G."/>
            <person name="Felde R.L."/>
            <person name="Korf I.F."/>
            <person name="Cutter A.D."/>
            <person name="Schartner C.M."/>
            <person name="Ralston E.J."/>
            <person name="Meyer B.J."/>
            <person name="Haag E.S."/>
        </authorList>
    </citation>
    <scope>NUCLEOTIDE SEQUENCE [LARGE SCALE GENOMIC DNA]</scope>
    <source>
        <strain evidence="3">JU1422</strain>
    </source>
</reference>
<dbReference type="STRING" id="1611254.A0A2G5SRR9"/>
<comment type="caution">
    <text evidence="2">The sequence shown here is derived from an EMBL/GenBank/DDBJ whole genome shotgun (WGS) entry which is preliminary data.</text>
</comment>
<protein>
    <submittedName>
        <fullName evidence="2">Uncharacterized protein</fullName>
    </submittedName>
</protein>
<evidence type="ECO:0000256" key="1">
    <source>
        <dbReference type="SAM" id="MobiDB-lite"/>
    </source>
</evidence>
<proteinExistence type="predicted"/>
<organism evidence="2 3">
    <name type="scientific">Caenorhabditis nigoni</name>
    <dbReference type="NCBI Taxonomy" id="1611254"/>
    <lineage>
        <taxon>Eukaryota</taxon>
        <taxon>Metazoa</taxon>
        <taxon>Ecdysozoa</taxon>
        <taxon>Nematoda</taxon>
        <taxon>Chromadorea</taxon>
        <taxon>Rhabditida</taxon>
        <taxon>Rhabditina</taxon>
        <taxon>Rhabditomorpha</taxon>
        <taxon>Rhabditoidea</taxon>
        <taxon>Rhabditidae</taxon>
        <taxon>Peloderinae</taxon>
        <taxon>Caenorhabditis</taxon>
    </lineage>
</organism>
<accession>A0A2G5SRR9</accession>
<dbReference type="Proteomes" id="UP000230233">
    <property type="component" value="Chromosome X"/>
</dbReference>
<keyword evidence="3" id="KW-1185">Reference proteome</keyword>
<sequence length="146" mass="17481">MPSTVTYFRISAHPHLLKRTMVVEQKEQEPIVKMRERNVNAAAHSALARGIEALNEGEVTEETEEIRKLDTQLDHLNDYMSKMEERLKAHNDRMMETLKQQKEEREKRRRSFHERMSQNQSEDEEFKKQMTNILKRVQSVKRTNEE</sequence>
<evidence type="ECO:0000313" key="3">
    <source>
        <dbReference type="Proteomes" id="UP000230233"/>
    </source>
</evidence>
<dbReference type="EMBL" id="PDUG01000006">
    <property type="protein sequence ID" value="PIC17639.1"/>
    <property type="molecule type" value="Genomic_DNA"/>
</dbReference>
<feature type="region of interest" description="Disordered" evidence="1">
    <location>
        <begin position="98"/>
        <end position="128"/>
    </location>
</feature>
<evidence type="ECO:0000313" key="2">
    <source>
        <dbReference type="EMBL" id="PIC17639.1"/>
    </source>
</evidence>
<dbReference type="AlphaFoldDB" id="A0A2G5SRR9"/>
<dbReference type="OrthoDB" id="5868102at2759"/>